<comment type="function">
    <text evidence="4">Involved in nonsense-mediated decay (NMD) of mRNAs containing premature stop codons.</text>
</comment>
<evidence type="ECO:0000256" key="3">
    <source>
        <dbReference type="ARBA" id="ARBA00029509"/>
    </source>
</evidence>
<evidence type="ECO:0000256" key="5">
    <source>
        <dbReference type="SAM" id="MobiDB-lite"/>
    </source>
</evidence>
<evidence type="ECO:0000256" key="4">
    <source>
        <dbReference type="RuleBase" id="RU367133"/>
    </source>
</evidence>
<sequence>MSAPMEDSFLTFDLLDAVKQDLRNFLDNKVKNGKVCVVSIIGKTTLECPDFKEHIIAEGLSRHIFQPGDATEKKEKSCEVKGYYDVARRTIFLLTTGISDTQQLINQCKKMENDLKVKSFLEVWSEIHYDFAKVLLMLFCMSHIIVVTHPRATFDLSYVYLFRALDTMRLKAAPLFKELLTGIDVSNDWLQNGRPCSPRVLFVFESSPLSESSTYITEGRSKPKKPSPLKKLEHSLEDQIYRILRKSRVITNVSGNSLFAVPANQEFVYIFSTSHYITDFVGFFLSQIRAHCLQAKESDATESKPKSKTNMLGINTSFLSDSGFPYESLNANDNSHSFVKFLFQHINLALTKGFDDNVGRYPVPAYFELASAHAWFEAVSKLTSILDEPKDNKSRGLHQTMKATLDTDVKFSEGRCTKVLPLASAAYQDNLPTHYTEDYHQTRLAHALHVFSIHARGPAVQRYAKQLKEDCERLWKNGHQMCEVLSLTGNHCMNPIHRTDADPLEDKSLPIMAHCSQVKIVSTCDCGSKQATRDDPFDVKAANYDFYAAQRVLCCGALEKIEFPVFQASSVESRPARISPISVPVENEVAEEKTKDSSSTNNSSHGNNLSKAELSEGNSEEENSLTNEIEPLATDEQSQSQAEDERDEIVISIQDETTPSKGTLEVNRCLTRQPSTTEYLPGMLHSESKLGLLPMFSSWSLVCLGPSSLYSHNIGLQDQPGFILGTNYLLPWDVTVKLEHKDRSWPLLWEGKRPLNLKAKKAFRESPQFNVKIFIGVEYECNRGHRFMCSAPDRVLRVTSTGHVKDNASKITGSDMPLYFPCPCRSSKPQIAQLMRIHVVTPKAPVHVTLHPKVQPAPEPCPLFFPTISEPLKLSQSAYWVLRLPFVYESEHGPYLPPREPVPVSACRLLKGTYNIAEQQSNR</sequence>
<feature type="compositionally biased region" description="Low complexity" evidence="5">
    <location>
        <begin position="597"/>
        <end position="610"/>
    </location>
</feature>
<organism evidence="6 7">
    <name type="scientific">Larinioides sclopetarius</name>
    <dbReference type="NCBI Taxonomy" id="280406"/>
    <lineage>
        <taxon>Eukaryota</taxon>
        <taxon>Metazoa</taxon>
        <taxon>Ecdysozoa</taxon>
        <taxon>Arthropoda</taxon>
        <taxon>Chelicerata</taxon>
        <taxon>Arachnida</taxon>
        <taxon>Araneae</taxon>
        <taxon>Araneomorphae</taxon>
        <taxon>Entelegynae</taxon>
        <taxon>Araneoidea</taxon>
        <taxon>Araneidae</taxon>
        <taxon>Larinioides</taxon>
    </lineage>
</organism>
<accession>A0AAV2AVL2</accession>
<name>A0AAV2AVL2_9ARAC</name>
<comment type="caution">
    <text evidence="6">The sequence shown here is derived from an EMBL/GenBank/DDBJ whole genome shotgun (WGS) entry which is preliminary data.</text>
</comment>
<proteinExistence type="inferred from homology"/>
<keyword evidence="7" id="KW-1185">Reference proteome</keyword>
<dbReference type="EMBL" id="CAXIEN010000225">
    <property type="protein sequence ID" value="CAL1288076.1"/>
    <property type="molecule type" value="Genomic_DNA"/>
</dbReference>
<dbReference type="PANTHER" id="PTHR13091">
    <property type="entry name" value="AMPLIFIED IN BREAST CANCER 2-RELATED"/>
    <property type="match status" value="1"/>
</dbReference>
<dbReference type="Proteomes" id="UP001497382">
    <property type="component" value="Unassembled WGS sequence"/>
</dbReference>
<comment type="similarity">
    <text evidence="1 4">Belongs to the SMG8 family.</text>
</comment>
<feature type="region of interest" description="Disordered" evidence="5">
    <location>
        <begin position="582"/>
        <end position="646"/>
    </location>
</feature>
<keyword evidence="2 4" id="KW-0866">Nonsense-mediated mRNA decay</keyword>
<dbReference type="InterPro" id="IPR019354">
    <property type="entry name" value="SMG8-like"/>
</dbReference>
<evidence type="ECO:0000313" key="7">
    <source>
        <dbReference type="Proteomes" id="UP001497382"/>
    </source>
</evidence>
<dbReference type="GO" id="GO:0000184">
    <property type="term" value="P:nuclear-transcribed mRNA catabolic process, nonsense-mediated decay"/>
    <property type="evidence" value="ECO:0007669"/>
    <property type="project" value="UniProtKB-UniRule"/>
</dbReference>
<dbReference type="AlphaFoldDB" id="A0AAV2AVL2"/>
<gene>
    <name evidence="6" type="ORF">LARSCL_LOCUS15147</name>
</gene>
<protein>
    <recommendedName>
        <fullName evidence="3 4">Nonsense-mediated mRNA decay factor SMG8</fullName>
    </recommendedName>
</protein>
<evidence type="ECO:0000313" key="6">
    <source>
        <dbReference type="EMBL" id="CAL1288076.1"/>
    </source>
</evidence>
<dbReference type="PANTHER" id="PTHR13091:SF0">
    <property type="entry name" value="NONSENSE-MEDIATED MRNA DECAY FACTOR SMG8"/>
    <property type="match status" value="1"/>
</dbReference>
<evidence type="ECO:0000256" key="1">
    <source>
        <dbReference type="ARBA" id="ARBA00006443"/>
    </source>
</evidence>
<evidence type="ECO:0000256" key="2">
    <source>
        <dbReference type="ARBA" id="ARBA00023161"/>
    </source>
</evidence>
<reference evidence="6 7" key="1">
    <citation type="submission" date="2024-04" db="EMBL/GenBank/DDBJ databases">
        <authorList>
            <person name="Rising A."/>
            <person name="Reimegard J."/>
            <person name="Sonavane S."/>
            <person name="Akerstrom W."/>
            <person name="Nylinder S."/>
            <person name="Hedman E."/>
            <person name="Kallberg Y."/>
        </authorList>
    </citation>
    <scope>NUCLEOTIDE SEQUENCE [LARGE SCALE GENOMIC DNA]</scope>
</reference>
<dbReference type="Pfam" id="PF10220">
    <property type="entry name" value="Smg8_Smg9"/>
    <property type="match status" value="1"/>
</dbReference>